<name>A0ABQ1WJC4_9BACT</name>
<gene>
    <name evidence="1" type="ORF">GCM10011378_08030</name>
</gene>
<comment type="caution">
    <text evidence="1">The sequence shown here is derived from an EMBL/GenBank/DDBJ whole genome shotgun (WGS) entry which is preliminary data.</text>
</comment>
<keyword evidence="2" id="KW-1185">Reference proteome</keyword>
<organism evidence="1 2">
    <name type="scientific">Hymenobacter glacieicola</name>
    <dbReference type="NCBI Taxonomy" id="1562124"/>
    <lineage>
        <taxon>Bacteria</taxon>
        <taxon>Pseudomonadati</taxon>
        <taxon>Bacteroidota</taxon>
        <taxon>Cytophagia</taxon>
        <taxon>Cytophagales</taxon>
        <taxon>Hymenobacteraceae</taxon>
        <taxon>Hymenobacter</taxon>
    </lineage>
</organism>
<proteinExistence type="predicted"/>
<accession>A0ABQ1WJC4</accession>
<dbReference type="EMBL" id="BMGS01000002">
    <property type="protein sequence ID" value="GGG33985.1"/>
    <property type="molecule type" value="Genomic_DNA"/>
</dbReference>
<evidence type="ECO:0000313" key="2">
    <source>
        <dbReference type="Proteomes" id="UP000601361"/>
    </source>
</evidence>
<dbReference type="Proteomes" id="UP000601361">
    <property type="component" value="Unassembled WGS sequence"/>
</dbReference>
<sequence length="205" mass="22161">MACLVRQKGWHSSQCALAWKLKATRFNRCYFQLQVSVLPTSGIDSGLLPTPTTDSQNDRSSKYAQGGMPLAYAVKLLPTPRANKVEGYSSPGYRPTLYQALLPTPTVSGNHNRKGVSANSGDGLSTAVKKLLRTPAASDAQTGYMGPGRLEQGRQINLETQIRYAGKCQTSGLLNPRFVEQMMGYPPGWCELAPVPNNSKATATP</sequence>
<reference evidence="2" key="1">
    <citation type="journal article" date="2019" name="Int. J. Syst. Evol. Microbiol.">
        <title>The Global Catalogue of Microorganisms (GCM) 10K type strain sequencing project: providing services to taxonomists for standard genome sequencing and annotation.</title>
        <authorList>
            <consortium name="The Broad Institute Genomics Platform"/>
            <consortium name="The Broad Institute Genome Sequencing Center for Infectious Disease"/>
            <person name="Wu L."/>
            <person name="Ma J."/>
        </authorList>
    </citation>
    <scope>NUCLEOTIDE SEQUENCE [LARGE SCALE GENOMIC DNA]</scope>
    <source>
        <strain evidence="2">CGMCC 1.12990</strain>
    </source>
</reference>
<protein>
    <recommendedName>
        <fullName evidence="3">DNA (cytosine-5-)-methyltransferase</fullName>
    </recommendedName>
</protein>
<evidence type="ECO:0000313" key="1">
    <source>
        <dbReference type="EMBL" id="GGG33985.1"/>
    </source>
</evidence>
<evidence type="ECO:0008006" key="3">
    <source>
        <dbReference type="Google" id="ProtNLM"/>
    </source>
</evidence>